<dbReference type="Gene3D" id="3.60.40.10">
    <property type="entry name" value="PPM-type phosphatase domain"/>
    <property type="match status" value="1"/>
</dbReference>
<dbReference type="AlphaFoldDB" id="A0A3B1BQS7"/>
<dbReference type="PROSITE" id="PS51746">
    <property type="entry name" value="PPM_2"/>
    <property type="match status" value="1"/>
</dbReference>
<feature type="domain" description="PPM-type phosphatase" evidence="1">
    <location>
        <begin position="10"/>
        <end position="256"/>
    </location>
</feature>
<dbReference type="SMART" id="SM00331">
    <property type="entry name" value="PP2C_SIG"/>
    <property type="match status" value="1"/>
</dbReference>
<dbReference type="GO" id="GO:0004722">
    <property type="term" value="F:protein serine/threonine phosphatase activity"/>
    <property type="evidence" value="ECO:0007669"/>
    <property type="project" value="InterPro"/>
</dbReference>
<accession>A0A3B1BQS7</accession>
<dbReference type="PANTHER" id="PTHR47992">
    <property type="entry name" value="PROTEIN PHOSPHATASE"/>
    <property type="match status" value="1"/>
</dbReference>
<dbReference type="EMBL" id="UOFZ01000137">
    <property type="protein sequence ID" value="VAX13838.1"/>
    <property type="molecule type" value="Genomic_DNA"/>
</dbReference>
<evidence type="ECO:0000259" key="1">
    <source>
        <dbReference type="PROSITE" id="PS51746"/>
    </source>
</evidence>
<dbReference type="InterPro" id="IPR015655">
    <property type="entry name" value="PP2C"/>
</dbReference>
<dbReference type="SMART" id="SM00332">
    <property type="entry name" value="PP2Cc"/>
    <property type="match status" value="1"/>
</dbReference>
<name>A0A3B1BQS7_9ZZZZ</name>
<dbReference type="CDD" id="cd00143">
    <property type="entry name" value="PP2Cc"/>
    <property type="match status" value="1"/>
</dbReference>
<dbReference type="SUPFAM" id="SSF81606">
    <property type="entry name" value="PP2C-like"/>
    <property type="match status" value="1"/>
</dbReference>
<reference evidence="2" key="1">
    <citation type="submission" date="2018-06" db="EMBL/GenBank/DDBJ databases">
        <authorList>
            <person name="Zhirakovskaya E."/>
        </authorList>
    </citation>
    <scope>NUCLEOTIDE SEQUENCE</scope>
</reference>
<dbReference type="Pfam" id="PF13672">
    <property type="entry name" value="PP2C_2"/>
    <property type="match status" value="1"/>
</dbReference>
<dbReference type="NCBIfam" id="NF033484">
    <property type="entry name" value="Stp1_PP2C_phos"/>
    <property type="match status" value="1"/>
</dbReference>
<dbReference type="InterPro" id="IPR036457">
    <property type="entry name" value="PPM-type-like_dom_sf"/>
</dbReference>
<protein>
    <submittedName>
        <fullName evidence="2">Protein serine/threonine phosphatase PrpC, regulation of stationary phase</fullName>
    </submittedName>
</protein>
<sequence length="268" mass="29008">MISDNAKLMIHGLSDVGLVRGHNEDKIAWDENLGLVLLADGMGGHNAGEVASELAVNCIIDSLRGVLIPDVDETLDRQSAVDEAIQYANNEIVQVALERQECAGMGTTIVLSLFYDNSVIFGHVGDSRIYRYREGSLSQITTDHSLVQEMVDNGYISEEEALTSASRNLITRALGIADTVDVDVIEDDCRTNDLYLLCSDGLTDLVTDDEIAGIFKQYSYMEGYSASALESIVTSLVSSANEKGGKDNISTVLVARLEAFSDTQGLDE</sequence>
<gene>
    <name evidence="2" type="ORF">MNBD_GAMMA24-596</name>
</gene>
<evidence type="ECO:0000313" key="2">
    <source>
        <dbReference type="EMBL" id="VAX13838.1"/>
    </source>
</evidence>
<dbReference type="InterPro" id="IPR001932">
    <property type="entry name" value="PPM-type_phosphatase-like_dom"/>
</dbReference>
<proteinExistence type="predicted"/>
<organism evidence="2">
    <name type="scientific">hydrothermal vent metagenome</name>
    <dbReference type="NCBI Taxonomy" id="652676"/>
    <lineage>
        <taxon>unclassified sequences</taxon>
        <taxon>metagenomes</taxon>
        <taxon>ecological metagenomes</taxon>
    </lineage>
</organism>